<reference evidence="1" key="1">
    <citation type="submission" date="2023-05" db="EMBL/GenBank/DDBJ databases">
        <authorList>
            <consortium name="ELIXIR-Norway"/>
        </authorList>
    </citation>
    <scope>NUCLEOTIDE SEQUENCE</scope>
</reference>
<protein>
    <submittedName>
        <fullName evidence="1">Uncharacterized protein</fullName>
    </submittedName>
</protein>
<dbReference type="EMBL" id="OX596103">
    <property type="protein sequence ID" value="CAI9698672.1"/>
    <property type="molecule type" value="Genomic_DNA"/>
</dbReference>
<name>A0ACB0EDA9_RANTA</name>
<proteinExistence type="predicted"/>
<evidence type="ECO:0000313" key="2">
    <source>
        <dbReference type="Proteomes" id="UP001162501"/>
    </source>
</evidence>
<organism evidence="1 2">
    <name type="scientific">Rangifer tarandus platyrhynchus</name>
    <name type="common">Svalbard reindeer</name>
    <dbReference type="NCBI Taxonomy" id="3082113"/>
    <lineage>
        <taxon>Eukaryota</taxon>
        <taxon>Metazoa</taxon>
        <taxon>Chordata</taxon>
        <taxon>Craniata</taxon>
        <taxon>Vertebrata</taxon>
        <taxon>Euteleostomi</taxon>
        <taxon>Mammalia</taxon>
        <taxon>Eutheria</taxon>
        <taxon>Laurasiatheria</taxon>
        <taxon>Artiodactyla</taxon>
        <taxon>Ruminantia</taxon>
        <taxon>Pecora</taxon>
        <taxon>Cervidae</taxon>
        <taxon>Odocoileinae</taxon>
        <taxon>Rangifer</taxon>
    </lineage>
</organism>
<evidence type="ECO:0000313" key="1">
    <source>
        <dbReference type="EMBL" id="CAI9698672.1"/>
    </source>
</evidence>
<gene>
    <name evidence="1" type="ORF">MRATA1EN3_LOCUS9885</name>
</gene>
<dbReference type="Proteomes" id="UP001162501">
    <property type="component" value="Chromosome 19"/>
</dbReference>
<accession>A0ACB0EDA9</accession>
<sequence length="86" mass="9313">MRAAAPAPVFVYKPGSARKRNRDLLPGAWRRCQPGRRGRRGPGVGDIDRDWYAEGAASLSAPPSTRPLLPAPQPTRKGSRSTPLPL</sequence>